<sequence>MATIYREHPCDYCGTPTRNRRFCSHPCALKGTQEQRAASLRKPKSPCPQCGCPIRSRGAKHCSRECAIKARTTRPAPCRRCGSEERTGRRRTGPYCSWSCWNEDRYERTGSCASWVRSWLSGEISGTTEKGRPDHRVKHALVSLRGRRCEQCGWDKVNPVSGRVPLHLDHITGDRKRNRPEEVRLLCPNCHALTPTYQHLNNSRVSATRKHPSRRHLETWMTDQPTARITYPLMAPVKDCYLVVARRSQPD</sequence>
<keyword evidence="2" id="KW-1185">Reference proteome</keyword>
<comment type="caution">
    <text evidence="1">The sequence shown here is derived from an EMBL/GenBank/DDBJ whole genome shotgun (WGS) entry which is preliminary data.</text>
</comment>
<organism evidence="1 2">
    <name type="scientific">Thermomonospora cellulosilytica</name>
    <dbReference type="NCBI Taxonomy" id="1411118"/>
    <lineage>
        <taxon>Bacteria</taxon>
        <taxon>Bacillati</taxon>
        <taxon>Actinomycetota</taxon>
        <taxon>Actinomycetes</taxon>
        <taxon>Streptosporangiales</taxon>
        <taxon>Thermomonosporaceae</taxon>
        <taxon>Thermomonospora</taxon>
    </lineage>
</organism>
<name>A0A7W3MWV2_9ACTN</name>
<reference evidence="1 2" key="1">
    <citation type="submission" date="2020-08" db="EMBL/GenBank/DDBJ databases">
        <title>Sequencing the genomes of 1000 actinobacteria strains.</title>
        <authorList>
            <person name="Klenk H.-P."/>
        </authorList>
    </citation>
    <scope>NUCLEOTIDE SEQUENCE [LARGE SCALE GENOMIC DNA]</scope>
    <source>
        <strain evidence="1 2">DSM 45823</strain>
    </source>
</reference>
<dbReference type="Proteomes" id="UP000539313">
    <property type="component" value="Unassembled WGS sequence"/>
</dbReference>
<evidence type="ECO:0000313" key="2">
    <source>
        <dbReference type="Proteomes" id="UP000539313"/>
    </source>
</evidence>
<proteinExistence type="predicted"/>
<protein>
    <recommendedName>
        <fullName evidence="3">HNH endonuclease</fullName>
    </recommendedName>
</protein>
<gene>
    <name evidence="1" type="ORF">HNR21_002238</name>
</gene>
<evidence type="ECO:0008006" key="3">
    <source>
        <dbReference type="Google" id="ProtNLM"/>
    </source>
</evidence>
<evidence type="ECO:0000313" key="1">
    <source>
        <dbReference type="EMBL" id="MBA9003356.1"/>
    </source>
</evidence>
<accession>A0A7W3MWV2</accession>
<dbReference type="AlphaFoldDB" id="A0A7W3MWV2"/>
<dbReference type="EMBL" id="JACJII010000001">
    <property type="protein sequence ID" value="MBA9003356.1"/>
    <property type="molecule type" value="Genomic_DNA"/>
</dbReference>